<dbReference type="GO" id="GO:0016020">
    <property type="term" value="C:membrane"/>
    <property type="evidence" value="ECO:0007669"/>
    <property type="project" value="InterPro"/>
</dbReference>
<dbReference type="Pfam" id="PF06423">
    <property type="entry name" value="GWT1"/>
    <property type="match status" value="1"/>
</dbReference>
<feature type="non-terminal residue" evidence="2">
    <location>
        <position position="1"/>
    </location>
</feature>
<dbReference type="GO" id="GO:0006506">
    <property type="term" value="P:GPI anchor biosynthetic process"/>
    <property type="evidence" value="ECO:0007669"/>
    <property type="project" value="InterPro"/>
</dbReference>
<evidence type="ECO:0000313" key="2">
    <source>
        <dbReference type="EMBL" id="CEK49738.1"/>
    </source>
</evidence>
<name>A0A0B6Y0T4_9EUPU</name>
<keyword evidence="1" id="KW-1133">Transmembrane helix</keyword>
<sequence>SIVQTSMASYKLQHENFVAGHKGTSYLEVAMISSIPCIACLTRNVLIHKQVIRPGLLTDLVLLVLPNIIGVTILSNYIGLLFLVFLFINLVLCLHIFKKPDHLHSRSWTSS</sequence>
<keyword evidence="1" id="KW-0812">Transmembrane</keyword>
<organism evidence="2">
    <name type="scientific">Arion vulgaris</name>
    <dbReference type="NCBI Taxonomy" id="1028688"/>
    <lineage>
        <taxon>Eukaryota</taxon>
        <taxon>Metazoa</taxon>
        <taxon>Spiralia</taxon>
        <taxon>Lophotrochozoa</taxon>
        <taxon>Mollusca</taxon>
        <taxon>Gastropoda</taxon>
        <taxon>Heterobranchia</taxon>
        <taxon>Euthyneura</taxon>
        <taxon>Panpulmonata</taxon>
        <taxon>Eupulmonata</taxon>
        <taxon>Stylommatophora</taxon>
        <taxon>Helicina</taxon>
        <taxon>Arionoidea</taxon>
        <taxon>Arionidae</taxon>
        <taxon>Arion</taxon>
    </lineage>
</organism>
<evidence type="ECO:0000256" key="1">
    <source>
        <dbReference type="SAM" id="Phobius"/>
    </source>
</evidence>
<feature type="transmembrane region" description="Helical" evidence="1">
    <location>
        <begin position="77"/>
        <end position="97"/>
    </location>
</feature>
<dbReference type="GO" id="GO:0016746">
    <property type="term" value="F:acyltransferase activity"/>
    <property type="evidence" value="ECO:0007669"/>
    <property type="project" value="InterPro"/>
</dbReference>
<feature type="non-terminal residue" evidence="2">
    <location>
        <position position="111"/>
    </location>
</feature>
<proteinExistence type="predicted"/>
<feature type="transmembrane region" description="Helical" evidence="1">
    <location>
        <begin position="51"/>
        <end position="71"/>
    </location>
</feature>
<protein>
    <submittedName>
        <fullName evidence="2">Uncharacterized protein</fullName>
    </submittedName>
</protein>
<keyword evidence="1" id="KW-0472">Membrane</keyword>
<dbReference type="EMBL" id="HACG01002873">
    <property type="protein sequence ID" value="CEK49738.1"/>
    <property type="molecule type" value="Transcribed_RNA"/>
</dbReference>
<dbReference type="AlphaFoldDB" id="A0A0B6Y0T4"/>
<accession>A0A0B6Y0T4</accession>
<gene>
    <name evidence="2" type="primary">ORF8685</name>
</gene>
<reference evidence="2" key="1">
    <citation type="submission" date="2014-12" db="EMBL/GenBank/DDBJ databases">
        <title>Insight into the proteome of Arion vulgaris.</title>
        <authorList>
            <person name="Aradska J."/>
            <person name="Bulat T."/>
            <person name="Smidak R."/>
            <person name="Sarate P."/>
            <person name="Gangsoo J."/>
            <person name="Sialana F."/>
            <person name="Bilban M."/>
            <person name="Lubec G."/>
        </authorList>
    </citation>
    <scope>NUCLEOTIDE SEQUENCE</scope>
    <source>
        <tissue evidence="2">Skin</tissue>
    </source>
</reference>
<dbReference type="InterPro" id="IPR009447">
    <property type="entry name" value="PIGW/GWT1"/>
</dbReference>